<accession>B4HSW1</accession>
<evidence type="ECO:0000313" key="2">
    <source>
        <dbReference type="Proteomes" id="UP000001292"/>
    </source>
</evidence>
<dbReference type="AlphaFoldDB" id="B4HSW1"/>
<reference evidence="1 2" key="1">
    <citation type="journal article" date="2007" name="Nature">
        <title>Evolution of genes and genomes on the Drosophila phylogeny.</title>
        <authorList>
            <consortium name="Drosophila 12 Genomes Consortium"/>
            <person name="Clark A.G."/>
            <person name="Eisen M.B."/>
            <person name="Smith D.R."/>
            <person name="Bergman C.M."/>
            <person name="Oliver B."/>
            <person name="Markow T.A."/>
            <person name="Kaufman T.C."/>
            <person name="Kellis M."/>
            <person name="Gelbart W."/>
            <person name="Iyer V.N."/>
            <person name="Pollard D.A."/>
            <person name="Sackton T.B."/>
            <person name="Larracuente A.M."/>
            <person name="Singh N.D."/>
            <person name="Abad J.P."/>
            <person name="Abt D.N."/>
            <person name="Adryan B."/>
            <person name="Aguade M."/>
            <person name="Akashi H."/>
            <person name="Anderson W.W."/>
            <person name="Aquadro C.F."/>
            <person name="Ardell D.H."/>
            <person name="Arguello R."/>
            <person name="Artieri C.G."/>
            <person name="Barbash D.A."/>
            <person name="Barker D."/>
            <person name="Barsanti P."/>
            <person name="Batterham P."/>
            <person name="Batzoglou S."/>
            <person name="Begun D."/>
            <person name="Bhutkar A."/>
            <person name="Blanco E."/>
            <person name="Bosak S.A."/>
            <person name="Bradley R.K."/>
            <person name="Brand A.D."/>
            <person name="Brent M.R."/>
            <person name="Brooks A.N."/>
            <person name="Brown R.H."/>
            <person name="Butlin R.K."/>
            <person name="Caggese C."/>
            <person name="Calvi B.R."/>
            <person name="Bernardo de Carvalho A."/>
            <person name="Caspi A."/>
            <person name="Castrezana S."/>
            <person name="Celniker S.E."/>
            <person name="Chang J.L."/>
            <person name="Chapple C."/>
            <person name="Chatterji S."/>
            <person name="Chinwalla A."/>
            <person name="Civetta A."/>
            <person name="Clifton S.W."/>
            <person name="Comeron J.M."/>
            <person name="Costello J.C."/>
            <person name="Coyne J.A."/>
            <person name="Daub J."/>
            <person name="David R.G."/>
            <person name="Delcher A.L."/>
            <person name="Delehaunty K."/>
            <person name="Do C.B."/>
            <person name="Ebling H."/>
            <person name="Edwards K."/>
            <person name="Eickbush T."/>
            <person name="Evans J.D."/>
            <person name="Filipski A."/>
            <person name="Findeiss S."/>
            <person name="Freyhult E."/>
            <person name="Fulton L."/>
            <person name="Fulton R."/>
            <person name="Garcia A.C."/>
            <person name="Gardiner A."/>
            <person name="Garfield D.A."/>
            <person name="Garvin B.E."/>
            <person name="Gibson G."/>
            <person name="Gilbert D."/>
            <person name="Gnerre S."/>
            <person name="Godfrey J."/>
            <person name="Good R."/>
            <person name="Gotea V."/>
            <person name="Gravely B."/>
            <person name="Greenberg A.J."/>
            <person name="Griffiths-Jones S."/>
            <person name="Gross S."/>
            <person name="Guigo R."/>
            <person name="Gustafson E.A."/>
            <person name="Haerty W."/>
            <person name="Hahn M.W."/>
            <person name="Halligan D.L."/>
            <person name="Halpern A.L."/>
            <person name="Halter G.M."/>
            <person name="Han M.V."/>
            <person name="Heger A."/>
            <person name="Hillier L."/>
            <person name="Hinrichs A.S."/>
            <person name="Holmes I."/>
            <person name="Hoskins R.A."/>
            <person name="Hubisz M.J."/>
            <person name="Hultmark D."/>
            <person name="Huntley M.A."/>
            <person name="Jaffe D.B."/>
            <person name="Jagadeeshan S."/>
            <person name="Jeck W.R."/>
            <person name="Johnson J."/>
            <person name="Jones C.D."/>
            <person name="Jordan W.C."/>
            <person name="Karpen G.H."/>
            <person name="Kataoka E."/>
            <person name="Keightley P.D."/>
            <person name="Kheradpour P."/>
            <person name="Kirkness E.F."/>
            <person name="Koerich L.B."/>
            <person name="Kristiansen K."/>
            <person name="Kudrna D."/>
            <person name="Kulathinal R.J."/>
            <person name="Kumar S."/>
            <person name="Kwok R."/>
            <person name="Lander E."/>
            <person name="Langley C.H."/>
            <person name="Lapoint R."/>
            <person name="Lazzaro B.P."/>
            <person name="Lee S.J."/>
            <person name="Levesque L."/>
            <person name="Li R."/>
            <person name="Lin C.F."/>
            <person name="Lin M.F."/>
            <person name="Lindblad-Toh K."/>
            <person name="Llopart A."/>
            <person name="Long M."/>
            <person name="Low L."/>
            <person name="Lozovsky E."/>
            <person name="Lu J."/>
            <person name="Luo M."/>
            <person name="Machado C.A."/>
            <person name="Makalowski W."/>
            <person name="Marzo M."/>
            <person name="Matsuda M."/>
            <person name="Matzkin L."/>
            <person name="McAllister B."/>
            <person name="McBride C.S."/>
            <person name="McKernan B."/>
            <person name="McKernan K."/>
            <person name="Mendez-Lago M."/>
            <person name="Minx P."/>
            <person name="Mollenhauer M.U."/>
            <person name="Montooth K."/>
            <person name="Mount S.M."/>
            <person name="Mu X."/>
            <person name="Myers E."/>
            <person name="Negre B."/>
            <person name="Newfeld S."/>
            <person name="Nielsen R."/>
            <person name="Noor M.A."/>
            <person name="O'Grady P."/>
            <person name="Pachter L."/>
            <person name="Papaceit M."/>
            <person name="Parisi M.J."/>
            <person name="Parisi M."/>
            <person name="Parts L."/>
            <person name="Pedersen J.S."/>
            <person name="Pesole G."/>
            <person name="Phillippy A.M."/>
            <person name="Ponting C.P."/>
            <person name="Pop M."/>
            <person name="Porcelli D."/>
            <person name="Powell J.R."/>
            <person name="Prohaska S."/>
            <person name="Pruitt K."/>
            <person name="Puig M."/>
            <person name="Quesneville H."/>
            <person name="Ram K.R."/>
            <person name="Rand D."/>
            <person name="Rasmussen M.D."/>
            <person name="Reed L.K."/>
            <person name="Reenan R."/>
            <person name="Reily A."/>
            <person name="Remington K.A."/>
            <person name="Rieger T.T."/>
            <person name="Ritchie M.G."/>
            <person name="Robin C."/>
            <person name="Rogers Y.H."/>
            <person name="Rohde C."/>
            <person name="Rozas J."/>
            <person name="Rubenfield M.J."/>
            <person name="Ruiz A."/>
            <person name="Russo S."/>
            <person name="Salzberg S.L."/>
            <person name="Sanchez-Gracia A."/>
            <person name="Saranga D.J."/>
            <person name="Sato H."/>
            <person name="Schaeffer S.W."/>
            <person name="Schatz M.C."/>
            <person name="Schlenke T."/>
            <person name="Schwartz R."/>
            <person name="Segarra C."/>
            <person name="Singh R.S."/>
            <person name="Sirot L."/>
            <person name="Sirota M."/>
            <person name="Sisneros N.B."/>
            <person name="Smith C.D."/>
            <person name="Smith T.F."/>
            <person name="Spieth J."/>
            <person name="Stage D.E."/>
            <person name="Stark A."/>
            <person name="Stephan W."/>
            <person name="Strausberg R.L."/>
            <person name="Strempel S."/>
            <person name="Sturgill D."/>
            <person name="Sutton G."/>
            <person name="Sutton G.G."/>
            <person name="Tao W."/>
            <person name="Teichmann S."/>
            <person name="Tobari Y.N."/>
            <person name="Tomimura Y."/>
            <person name="Tsolas J.M."/>
            <person name="Valente V.L."/>
            <person name="Venter E."/>
            <person name="Venter J.C."/>
            <person name="Vicario S."/>
            <person name="Vieira F.G."/>
            <person name="Vilella A.J."/>
            <person name="Villasante A."/>
            <person name="Walenz B."/>
            <person name="Wang J."/>
            <person name="Wasserman M."/>
            <person name="Watts T."/>
            <person name="Wilson D."/>
            <person name="Wilson R.K."/>
            <person name="Wing R.A."/>
            <person name="Wolfner M.F."/>
            <person name="Wong A."/>
            <person name="Wong G.K."/>
            <person name="Wu C.I."/>
            <person name="Wu G."/>
            <person name="Yamamoto D."/>
            <person name="Yang H.P."/>
            <person name="Yang S.P."/>
            <person name="Yorke J.A."/>
            <person name="Yoshida K."/>
            <person name="Zdobnov E."/>
            <person name="Zhang P."/>
            <person name="Zhang Y."/>
            <person name="Zimin A.V."/>
            <person name="Baldwin J."/>
            <person name="Abdouelleil A."/>
            <person name="Abdulkadir J."/>
            <person name="Abebe A."/>
            <person name="Abera B."/>
            <person name="Abreu J."/>
            <person name="Acer S.C."/>
            <person name="Aftuck L."/>
            <person name="Alexander A."/>
            <person name="An P."/>
            <person name="Anderson E."/>
            <person name="Anderson S."/>
            <person name="Arachi H."/>
            <person name="Azer M."/>
            <person name="Bachantsang P."/>
            <person name="Barry A."/>
            <person name="Bayul T."/>
            <person name="Berlin A."/>
            <person name="Bessette D."/>
            <person name="Bloom T."/>
            <person name="Blye J."/>
            <person name="Boguslavskiy L."/>
            <person name="Bonnet C."/>
            <person name="Boukhgalter B."/>
            <person name="Bourzgui I."/>
            <person name="Brown A."/>
            <person name="Cahill P."/>
            <person name="Channer S."/>
            <person name="Cheshatsang Y."/>
            <person name="Chuda L."/>
            <person name="Citroen M."/>
            <person name="Collymore A."/>
            <person name="Cooke P."/>
            <person name="Costello M."/>
            <person name="D'Aco K."/>
            <person name="Daza R."/>
            <person name="De Haan G."/>
            <person name="DeGray S."/>
            <person name="DeMaso C."/>
            <person name="Dhargay N."/>
            <person name="Dooley K."/>
            <person name="Dooley E."/>
            <person name="Doricent M."/>
            <person name="Dorje P."/>
            <person name="Dorjee K."/>
            <person name="Dupes A."/>
            <person name="Elong R."/>
            <person name="Falk J."/>
            <person name="Farina A."/>
            <person name="Faro S."/>
            <person name="Ferguson D."/>
            <person name="Fisher S."/>
            <person name="Foley C.D."/>
            <person name="Franke A."/>
            <person name="Friedrich D."/>
            <person name="Gadbois L."/>
            <person name="Gearin G."/>
            <person name="Gearin C.R."/>
            <person name="Giannoukos G."/>
            <person name="Goode T."/>
            <person name="Graham J."/>
            <person name="Grandbois E."/>
            <person name="Grewal S."/>
            <person name="Gyaltsen K."/>
            <person name="Hafez N."/>
            <person name="Hagos B."/>
            <person name="Hall J."/>
            <person name="Henson C."/>
            <person name="Hollinger A."/>
            <person name="Honan T."/>
            <person name="Huard M.D."/>
            <person name="Hughes L."/>
            <person name="Hurhula B."/>
            <person name="Husby M.E."/>
            <person name="Kamat A."/>
            <person name="Kanga B."/>
            <person name="Kashin S."/>
            <person name="Khazanovich D."/>
            <person name="Kisner P."/>
            <person name="Lance K."/>
            <person name="Lara M."/>
            <person name="Lee W."/>
            <person name="Lennon N."/>
            <person name="Letendre F."/>
            <person name="LeVine R."/>
            <person name="Lipovsky A."/>
            <person name="Liu X."/>
            <person name="Liu J."/>
            <person name="Liu S."/>
            <person name="Lokyitsang T."/>
            <person name="Lokyitsang Y."/>
            <person name="Lubonja R."/>
            <person name="Lui A."/>
            <person name="MacDonald P."/>
            <person name="Magnisalis V."/>
            <person name="Maru K."/>
            <person name="Matthews C."/>
            <person name="McCusker W."/>
            <person name="McDonough S."/>
            <person name="Mehta T."/>
            <person name="Meldrim J."/>
            <person name="Meneus L."/>
            <person name="Mihai O."/>
            <person name="Mihalev A."/>
            <person name="Mihova T."/>
            <person name="Mittelman R."/>
            <person name="Mlenga V."/>
            <person name="Montmayeur A."/>
            <person name="Mulrain L."/>
            <person name="Navidi A."/>
            <person name="Naylor J."/>
            <person name="Negash T."/>
            <person name="Nguyen T."/>
            <person name="Nguyen N."/>
            <person name="Nicol R."/>
            <person name="Norbu C."/>
            <person name="Norbu N."/>
            <person name="Novod N."/>
            <person name="O'Neill B."/>
            <person name="Osman S."/>
            <person name="Markiewicz E."/>
            <person name="Oyono O.L."/>
            <person name="Patti C."/>
            <person name="Phunkhang P."/>
            <person name="Pierre F."/>
            <person name="Priest M."/>
            <person name="Raghuraman S."/>
            <person name="Rege F."/>
            <person name="Reyes R."/>
            <person name="Rise C."/>
            <person name="Rogov P."/>
            <person name="Ross K."/>
            <person name="Ryan E."/>
            <person name="Settipalli S."/>
            <person name="Shea T."/>
            <person name="Sherpa N."/>
            <person name="Shi L."/>
            <person name="Shih D."/>
            <person name="Sparrow T."/>
            <person name="Spaulding J."/>
            <person name="Stalker J."/>
            <person name="Stange-Thomann N."/>
            <person name="Stavropoulos S."/>
            <person name="Stone C."/>
            <person name="Strader C."/>
            <person name="Tesfaye S."/>
            <person name="Thomson T."/>
            <person name="Thoulutsang Y."/>
            <person name="Thoulutsang D."/>
            <person name="Topham K."/>
            <person name="Topping I."/>
            <person name="Tsamla T."/>
            <person name="Vassiliev H."/>
            <person name="Vo A."/>
            <person name="Wangchuk T."/>
            <person name="Wangdi T."/>
            <person name="Weiand M."/>
            <person name="Wilkinson J."/>
            <person name="Wilson A."/>
            <person name="Yadav S."/>
            <person name="Young G."/>
            <person name="Yu Q."/>
            <person name="Zembek L."/>
            <person name="Zhong D."/>
            <person name="Zimmer A."/>
            <person name="Zwirko Z."/>
            <person name="Jaffe D.B."/>
            <person name="Alvarez P."/>
            <person name="Brockman W."/>
            <person name="Butler J."/>
            <person name="Chin C."/>
            <person name="Gnerre S."/>
            <person name="Grabherr M."/>
            <person name="Kleber M."/>
            <person name="Mauceli E."/>
            <person name="MacCallum I."/>
        </authorList>
    </citation>
    <scope>NUCLEOTIDE SEQUENCE [LARGE SCALE GENOMIC DNA]</scope>
    <source>
        <strain evidence="2">Rob3c / Tucson 14021-0248.25</strain>
    </source>
</reference>
<name>B4HSW1_DROSE</name>
<sequence length="99" mass="11331">MAKREWKCEWIWIWIGYDRAATGATCICGWLSGILMAVDHRVAFGQQNQFKIRRHFAPLTATDSWIRFRLRCGAGVGAARSVSSELQTLDSRSQLPFRN</sequence>
<proteinExistence type="predicted"/>
<keyword evidence="2" id="KW-1185">Reference proteome</keyword>
<protein>
    <submittedName>
        <fullName evidence="1">GM21686</fullName>
    </submittedName>
</protein>
<gene>
    <name evidence="1" type="primary">Dsec\GM21686</name>
    <name evidence="1" type="ORF">Dsec_GM21686</name>
</gene>
<dbReference type="HOGENOM" id="CLU_2322832_0_0_1"/>
<evidence type="ECO:0000313" key="1">
    <source>
        <dbReference type="EMBL" id="EDW48125.1"/>
    </source>
</evidence>
<organism evidence="2">
    <name type="scientific">Drosophila sechellia</name>
    <name type="common">Fruit fly</name>
    <dbReference type="NCBI Taxonomy" id="7238"/>
    <lineage>
        <taxon>Eukaryota</taxon>
        <taxon>Metazoa</taxon>
        <taxon>Ecdysozoa</taxon>
        <taxon>Arthropoda</taxon>
        <taxon>Hexapoda</taxon>
        <taxon>Insecta</taxon>
        <taxon>Pterygota</taxon>
        <taxon>Neoptera</taxon>
        <taxon>Endopterygota</taxon>
        <taxon>Diptera</taxon>
        <taxon>Brachycera</taxon>
        <taxon>Muscomorpha</taxon>
        <taxon>Ephydroidea</taxon>
        <taxon>Drosophilidae</taxon>
        <taxon>Drosophila</taxon>
        <taxon>Sophophora</taxon>
    </lineage>
</organism>
<dbReference type="Proteomes" id="UP000001292">
    <property type="component" value="Unassembled WGS sequence"/>
</dbReference>
<dbReference type="EMBL" id="CH480816">
    <property type="protein sequence ID" value="EDW48125.1"/>
    <property type="molecule type" value="Genomic_DNA"/>
</dbReference>